<evidence type="ECO:0000313" key="2">
    <source>
        <dbReference type="EMBL" id="RIV80067.1"/>
    </source>
</evidence>
<dbReference type="InterPro" id="IPR037401">
    <property type="entry name" value="SnoaL-like"/>
</dbReference>
<feature type="domain" description="SnoaL-like" evidence="1">
    <location>
        <begin position="21"/>
        <end position="146"/>
    </location>
</feature>
<dbReference type="EMBL" id="QXFM01000144">
    <property type="protein sequence ID" value="RIV80067.1"/>
    <property type="molecule type" value="Genomic_DNA"/>
</dbReference>
<proteinExistence type="predicted"/>
<protein>
    <submittedName>
        <fullName evidence="2">Nuclear transport factor 2 family protein</fullName>
    </submittedName>
</protein>
<gene>
    <name evidence="2" type="ORF">D2V17_19630</name>
</gene>
<evidence type="ECO:0000259" key="1">
    <source>
        <dbReference type="Pfam" id="PF13577"/>
    </source>
</evidence>
<dbReference type="Gene3D" id="3.10.450.50">
    <property type="match status" value="1"/>
</dbReference>
<dbReference type="AlphaFoldDB" id="A0A3A1NY68"/>
<keyword evidence="3" id="KW-1185">Reference proteome</keyword>
<sequence>MPDLANETLEREIAALRTEVRRLSAWTDIANLQAAYGYYVDKALYDEAADLFARDATLEIAGRGLFRGQDRIRTYLNALPPMEYGGVFNHMQLQPVITVSEDGLTAKARWRAFIQIGWLGREARWAEGTYENRYVFEDDRWKIDRLHFFTTYYVEYDKGWNEGGVELAKPLDGVEPDETVTVAYGAFPHVYVPPFHYANPVSGREWTEERSRQLSTLTGK</sequence>
<organism evidence="2 3">
    <name type="scientific">Aurantiacibacter xanthus</name>
    <dbReference type="NCBI Taxonomy" id="1784712"/>
    <lineage>
        <taxon>Bacteria</taxon>
        <taxon>Pseudomonadati</taxon>
        <taxon>Pseudomonadota</taxon>
        <taxon>Alphaproteobacteria</taxon>
        <taxon>Sphingomonadales</taxon>
        <taxon>Erythrobacteraceae</taxon>
        <taxon>Aurantiacibacter</taxon>
    </lineage>
</organism>
<reference evidence="2 3" key="1">
    <citation type="submission" date="2018-08" db="EMBL/GenBank/DDBJ databases">
        <title>Erythrobacter zhengii sp.nov., a bacterium isolated from deep-sea sediment.</title>
        <authorList>
            <person name="Fang C."/>
            <person name="Wu Y.-H."/>
            <person name="Sun C."/>
            <person name="Wang H."/>
            <person name="Cheng H."/>
            <person name="Meng F.-X."/>
            <person name="Wang C.-S."/>
            <person name="Xu X.-W."/>
        </authorList>
    </citation>
    <scope>NUCLEOTIDE SEQUENCE [LARGE SCALE GENOMIC DNA]</scope>
    <source>
        <strain evidence="2 3">CCTCC AB 2015396</strain>
    </source>
</reference>
<comment type="caution">
    <text evidence="2">The sequence shown here is derived from an EMBL/GenBank/DDBJ whole genome shotgun (WGS) entry which is preliminary data.</text>
</comment>
<dbReference type="OrthoDB" id="7851780at2"/>
<dbReference type="InterPro" id="IPR032710">
    <property type="entry name" value="NTF2-like_dom_sf"/>
</dbReference>
<dbReference type="Pfam" id="PF13577">
    <property type="entry name" value="SnoaL_4"/>
    <property type="match status" value="1"/>
</dbReference>
<name>A0A3A1NY68_9SPHN</name>
<dbReference type="SUPFAM" id="SSF54427">
    <property type="entry name" value="NTF2-like"/>
    <property type="match status" value="1"/>
</dbReference>
<dbReference type="Proteomes" id="UP000265366">
    <property type="component" value="Unassembled WGS sequence"/>
</dbReference>
<evidence type="ECO:0000313" key="3">
    <source>
        <dbReference type="Proteomes" id="UP000265366"/>
    </source>
</evidence>
<accession>A0A3A1NY68</accession>